<keyword evidence="1" id="KW-0238">DNA-binding</keyword>
<dbReference type="InterPro" id="IPR047057">
    <property type="entry name" value="MerR_fam"/>
</dbReference>
<dbReference type="PANTHER" id="PTHR30204">
    <property type="entry name" value="REDOX-CYCLING DRUG-SENSING TRANSCRIPTIONAL ACTIVATOR SOXR"/>
    <property type="match status" value="1"/>
</dbReference>
<dbReference type="EMBL" id="LUCV01000046">
    <property type="protein sequence ID" value="OAI85975.1"/>
    <property type="molecule type" value="Genomic_DNA"/>
</dbReference>
<dbReference type="InterPro" id="IPR000551">
    <property type="entry name" value="MerR-type_HTH_dom"/>
</dbReference>
<dbReference type="Pfam" id="PF13411">
    <property type="entry name" value="MerR_1"/>
    <property type="match status" value="1"/>
</dbReference>
<evidence type="ECO:0000313" key="4">
    <source>
        <dbReference type="Proteomes" id="UP000077752"/>
    </source>
</evidence>
<dbReference type="GO" id="GO:0003677">
    <property type="term" value="F:DNA binding"/>
    <property type="evidence" value="ECO:0007669"/>
    <property type="project" value="UniProtKB-KW"/>
</dbReference>
<evidence type="ECO:0000259" key="2">
    <source>
        <dbReference type="PROSITE" id="PS50937"/>
    </source>
</evidence>
<dbReference type="AlphaFoldDB" id="A0A177SEQ3"/>
<evidence type="ECO:0000256" key="1">
    <source>
        <dbReference type="ARBA" id="ARBA00023125"/>
    </source>
</evidence>
<sequence>MRIGELAQTCSVSRDTLRFYEERGLIRSNRSANGYRDYPVETVQLVLLIKTAQKLGFSLGEISHNVAELWQAPDPEALITRFIHNKLELVEARIDALVELRQALRQRLEERCPLTLKGALA</sequence>
<dbReference type="RefSeq" id="WP_009400828.1">
    <property type="nucleotide sequence ID" value="NZ_LUCV01000046.1"/>
</dbReference>
<dbReference type="PROSITE" id="PS00552">
    <property type="entry name" value="HTH_MERR_1"/>
    <property type="match status" value="1"/>
</dbReference>
<accession>A0A177SEQ3</accession>
<reference evidence="3 4" key="1">
    <citation type="submission" date="2016-03" db="EMBL/GenBank/DDBJ databases">
        <title>Draft Genome Assembly of Pseudomonas putida strain CBF10-2.</title>
        <authorList>
            <person name="Iyer R.S."/>
            <person name="Damania A."/>
        </authorList>
    </citation>
    <scope>NUCLEOTIDE SEQUENCE [LARGE SCALE GENOMIC DNA]</scope>
    <source>
        <strain evidence="3 4">CBF10-2</strain>
    </source>
</reference>
<feature type="domain" description="HTH merR-type" evidence="2">
    <location>
        <begin position="1"/>
        <end position="69"/>
    </location>
</feature>
<evidence type="ECO:0000313" key="3">
    <source>
        <dbReference type="EMBL" id="OAI85975.1"/>
    </source>
</evidence>
<dbReference type="Proteomes" id="UP000077752">
    <property type="component" value="Unassembled WGS sequence"/>
</dbReference>
<proteinExistence type="predicted"/>
<organism evidence="3 4">
    <name type="scientific">Pseudomonas putida</name>
    <name type="common">Arthrobacter siderocapsulatus</name>
    <dbReference type="NCBI Taxonomy" id="303"/>
    <lineage>
        <taxon>Bacteria</taxon>
        <taxon>Pseudomonadati</taxon>
        <taxon>Pseudomonadota</taxon>
        <taxon>Gammaproteobacteria</taxon>
        <taxon>Pseudomonadales</taxon>
        <taxon>Pseudomonadaceae</taxon>
        <taxon>Pseudomonas</taxon>
    </lineage>
</organism>
<dbReference type="GO" id="GO:0003700">
    <property type="term" value="F:DNA-binding transcription factor activity"/>
    <property type="evidence" value="ECO:0007669"/>
    <property type="project" value="InterPro"/>
</dbReference>
<gene>
    <name evidence="3" type="ORF">AYO28_26130</name>
</gene>
<protein>
    <submittedName>
        <fullName evidence="3">MerR family transcriptional regulator</fullName>
    </submittedName>
</protein>
<dbReference type="SMART" id="SM00422">
    <property type="entry name" value="HTH_MERR"/>
    <property type="match status" value="1"/>
</dbReference>
<dbReference type="PRINTS" id="PR00040">
    <property type="entry name" value="HTHMERR"/>
</dbReference>
<dbReference type="Gene3D" id="1.10.1660.10">
    <property type="match status" value="1"/>
</dbReference>
<dbReference type="SUPFAM" id="SSF46955">
    <property type="entry name" value="Putative DNA-binding domain"/>
    <property type="match status" value="1"/>
</dbReference>
<dbReference type="PROSITE" id="PS50937">
    <property type="entry name" value="HTH_MERR_2"/>
    <property type="match status" value="1"/>
</dbReference>
<dbReference type="InterPro" id="IPR009061">
    <property type="entry name" value="DNA-bd_dom_put_sf"/>
</dbReference>
<comment type="caution">
    <text evidence="3">The sequence shown here is derived from an EMBL/GenBank/DDBJ whole genome shotgun (WGS) entry which is preliminary data.</text>
</comment>
<dbReference type="PANTHER" id="PTHR30204:SF92">
    <property type="entry name" value="HTH-TYPE TRANSCRIPTIONAL REGULATOR ZNTR"/>
    <property type="match status" value="1"/>
</dbReference>
<name>A0A177SEQ3_PSEPU</name>